<accession>A0ABW9YUM7</accession>
<gene>
    <name evidence="2" type="ORF">EIZ48_27130</name>
</gene>
<evidence type="ECO:0000313" key="2">
    <source>
        <dbReference type="EMBL" id="NBI56179.1"/>
    </source>
</evidence>
<evidence type="ECO:0000313" key="3">
    <source>
        <dbReference type="Proteomes" id="UP000738517"/>
    </source>
</evidence>
<keyword evidence="1" id="KW-0732">Signal</keyword>
<dbReference type="RefSeq" id="WP_160658381.1">
    <property type="nucleotide sequence ID" value="NZ_RSEJ01000050.1"/>
</dbReference>
<sequence>MKNKYNVLLSGIAFLSSGTLFAADFGVELAWNTDNVQEVMDTMSEQRTAFGKLVENGEIKDMFVADSNIDGKPIKLLRFVIEADSKQEVTDKLANLPLYQKELIKIENVRPLGSKWLDNTPVYNNYGVIFTWKDQIEPLEIDRVLGIDLQRVISLNQAGLVTSSYIDTQTLDNGTVRPVYSVSFLANNAQHARELSKQFEAVNLGYATVEVQYLGHKLELAR</sequence>
<feature type="chain" id="PRO_5045302539" evidence="1">
    <location>
        <begin position="23"/>
        <end position="222"/>
    </location>
</feature>
<feature type="signal peptide" evidence="1">
    <location>
        <begin position="1"/>
        <end position="22"/>
    </location>
</feature>
<dbReference type="Proteomes" id="UP000738517">
    <property type="component" value="Unassembled WGS sequence"/>
</dbReference>
<keyword evidence="3" id="KW-1185">Reference proteome</keyword>
<organism evidence="2 3">
    <name type="scientific">Photobacterium alginatilyticum</name>
    <dbReference type="NCBI Taxonomy" id="1775171"/>
    <lineage>
        <taxon>Bacteria</taxon>
        <taxon>Pseudomonadati</taxon>
        <taxon>Pseudomonadota</taxon>
        <taxon>Gammaproteobacteria</taxon>
        <taxon>Vibrionales</taxon>
        <taxon>Vibrionaceae</taxon>
        <taxon>Photobacterium</taxon>
    </lineage>
</organism>
<protein>
    <submittedName>
        <fullName evidence="2">Uncharacterized protein</fullName>
    </submittedName>
</protein>
<proteinExistence type="predicted"/>
<evidence type="ECO:0000256" key="1">
    <source>
        <dbReference type="SAM" id="SignalP"/>
    </source>
</evidence>
<reference evidence="2 3" key="1">
    <citation type="journal article" date="2017" name="Int. J. Syst. Evol. Microbiol.">
        <title>Photobacterium alginatilyticum sp. nov., a marine bacterium isolated from bottom seawater.</title>
        <authorList>
            <person name="Wang X."/>
            <person name="Wang Y."/>
            <person name="Yang X."/>
            <person name="Sun H."/>
            <person name="Li B."/>
            <person name="Zhang X.H."/>
        </authorList>
    </citation>
    <scope>NUCLEOTIDE SEQUENCE [LARGE SCALE GENOMIC DNA]</scope>
    <source>
        <strain evidence="2 3">P03D4</strain>
    </source>
</reference>
<comment type="caution">
    <text evidence="2">The sequence shown here is derived from an EMBL/GenBank/DDBJ whole genome shotgun (WGS) entry which is preliminary data.</text>
</comment>
<dbReference type="EMBL" id="RSEJ01000050">
    <property type="protein sequence ID" value="NBI56179.1"/>
    <property type="molecule type" value="Genomic_DNA"/>
</dbReference>
<name>A0ABW9YUM7_9GAMM</name>